<dbReference type="OrthoDB" id="10261563at2759"/>
<organism evidence="2">
    <name type="scientific">Sipha flava</name>
    <name type="common">yellow sugarcane aphid</name>
    <dbReference type="NCBI Taxonomy" id="143950"/>
    <lineage>
        <taxon>Eukaryota</taxon>
        <taxon>Metazoa</taxon>
        <taxon>Ecdysozoa</taxon>
        <taxon>Arthropoda</taxon>
        <taxon>Hexapoda</taxon>
        <taxon>Insecta</taxon>
        <taxon>Pterygota</taxon>
        <taxon>Neoptera</taxon>
        <taxon>Paraneoptera</taxon>
        <taxon>Hemiptera</taxon>
        <taxon>Sternorrhyncha</taxon>
        <taxon>Aphidomorpha</taxon>
        <taxon>Aphidoidea</taxon>
        <taxon>Aphididae</taxon>
        <taxon>Sipha</taxon>
    </lineage>
</organism>
<evidence type="ECO:0000313" key="2">
    <source>
        <dbReference type="EMBL" id="MBY76845.1"/>
    </source>
</evidence>
<feature type="domain" description="WKF" evidence="1">
    <location>
        <begin position="174"/>
        <end position="235"/>
    </location>
</feature>
<dbReference type="InterPro" id="IPR019327">
    <property type="entry name" value="WKF"/>
</dbReference>
<dbReference type="RefSeq" id="XP_025412944.1">
    <property type="nucleotide sequence ID" value="XM_025557159.1"/>
</dbReference>
<dbReference type="AlphaFoldDB" id="A0A2S2QGG4"/>
<dbReference type="PANTHER" id="PTHR22306">
    <property type="entry name" value="CHROMOSOME 7 OPEN READING FRAME 50"/>
    <property type="match status" value="1"/>
</dbReference>
<keyword evidence="3" id="KW-1185">Reference proteome</keyword>
<dbReference type="Proteomes" id="UP000694846">
    <property type="component" value="Unplaced"/>
</dbReference>
<reference evidence="2" key="1">
    <citation type="submission" date="2018-04" db="EMBL/GenBank/DDBJ databases">
        <title>Transcriptome assembly of Sipha flava.</title>
        <authorList>
            <person name="Scully E.D."/>
            <person name="Geib S.M."/>
            <person name="Palmer N.A."/>
            <person name="Koch K."/>
            <person name="Bradshaw J."/>
            <person name="Heng-Moss T."/>
            <person name="Sarath G."/>
        </authorList>
    </citation>
    <scope>NUCLEOTIDE SEQUENCE</scope>
</reference>
<sequence>MFNENYNLNFIMSIKGVLKKKFNIKNPIISMKRKKDKIKTIITETSVDTYHKLDIDGIKSTTTETPLKLGNVGLCTNIDTNETRESMKIKKKRKSIDTNNEVDPTKKKKVTFADNVVSRDKSTAGKMKKLSLNKKKKKDYISKLKAKKKKLKNAKICERIAFANGMSRQERACEYLIQWKNDRCNWKFKKINQLWLIKNTYDLTLISKENFEILVEYLQTIEGKSRNLILECANNIIAEFSASNYEEQELNLSQTNKYQRARTIIQMLS</sequence>
<dbReference type="GeneID" id="112685318"/>
<dbReference type="Pfam" id="PF10180">
    <property type="entry name" value="WKF"/>
    <property type="match status" value="1"/>
</dbReference>
<name>A0A2S2QGG4_9HEMI</name>
<dbReference type="EMBL" id="GGMS01007642">
    <property type="protein sequence ID" value="MBY76845.1"/>
    <property type="molecule type" value="Transcribed_RNA"/>
</dbReference>
<proteinExistence type="predicted"/>
<evidence type="ECO:0000259" key="1">
    <source>
        <dbReference type="Pfam" id="PF10180"/>
    </source>
</evidence>
<dbReference type="PANTHER" id="PTHR22306:SF2">
    <property type="entry name" value="CHROMOSOME 7 OPEN READING FRAME 50"/>
    <property type="match status" value="1"/>
</dbReference>
<gene>
    <name evidence="4" type="primary">LOC112685318</name>
    <name evidence="2" type="ORF">g.142153</name>
</gene>
<evidence type="ECO:0000313" key="3">
    <source>
        <dbReference type="Proteomes" id="UP000694846"/>
    </source>
</evidence>
<protein>
    <submittedName>
        <fullName evidence="4">Uncharacterized protein C7orf50 homolog</fullName>
    </submittedName>
</protein>
<evidence type="ECO:0000313" key="4">
    <source>
        <dbReference type="RefSeq" id="XP_025412944.1"/>
    </source>
</evidence>
<reference evidence="4" key="2">
    <citation type="submission" date="2025-04" db="UniProtKB">
        <authorList>
            <consortium name="RefSeq"/>
        </authorList>
    </citation>
    <scope>IDENTIFICATION</scope>
    <source>
        <tissue evidence="4">Whole body</tissue>
    </source>
</reference>
<accession>A0A2S2QGG4</accession>